<feature type="chain" id="PRO_5045852238" description="Secreted protein" evidence="1">
    <location>
        <begin position="20"/>
        <end position="155"/>
    </location>
</feature>
<evidence type="ECO:0000313" key="3">
    <source>
        <dbReference type="Proteomes" id="UP001602013"/>
    </source>
</evidence>
<dbReference type="Proteomes" id="UP001602013">
    <property type="component" value="Unassembled WGS sequence"/>
</dbReference>
<protein>
    <recommendedName>
        <fullName evidence="4">Secreted protein</fullName>
    </recommendedName>
</protein>
<name>A0ABW6SVH1_9ACTN</name>
<sequence>MNRPLRAVLAAGLTLAALAAPSAASASAQHVIDVKTTRISYLQYPETGKARAQLRNITVTWRRDRAEKRTWVTVSGQLRDSGPGDGHCARLRLATEVSAFEPFKTAVTTECNGVWRTRTLAMEPGFDDFVTLGIYTSPSANNRTLRELTNPWGRR</sequence>
<gene>
    <name evidence="2" type="ORF">ACFYXI_25505</name>
</gene>
<keyword evidence="1" id="KW-0732">Signal</keyword>
<organism evidence="2 3">
    <name type="scientific">Microtetraspora malaysiensis</name>
    <dbReference type="NCBI Taxonomy" id="161358"/>
    <lineage>
        <taxon>Bacteria</taxon>
        <taxon>Bacillati</taxon>
        <taxon>Actinomycetota</taxon>
        <taxon>Actinomycetes</taxon>
        <taxon>Streptosporangiales</taxon>
        <taxon>Streptosporangiaceae</taxon>
        <taxon>Microtetraspora</taxon>
    </lineage>
</organism>
<feature type="signal peptide" evidence="1">
    <location>
        <begin position="1"/>
        <end position="19"/>
    </location>
</feature>
<keyword evidence="3" id="KW-1185">Reference proteome</keyword>
<proteinExistence type="predicted"/>
<accession>A0ABW6SVH1</accession>
<reference evidence="2 3" key="1">
    <citation type="submission" date="2024-10" db="EMBL/GenBank/DDBJ databases">
        <title>The Natural Products Discovery Center: Release of the First 8490 Sequenced Strains for Exploring Actinobacteria Biosynthetic Diversity.</title>
        <authorList>
            <person name="Kalkreuter E."/>
            <person name="Kautsar S.A."/>
            <person name="Yang D."/>
            <person name="Bader C.D."/>
            <person name="Teijaro C.N."/>
            <person name="Fluegel L."/>
            <person name="Davis C.M."/>
            <person name="Simpson J.R."/>
            <person name="Lauterbach L."/>
            <person name="Steele A.D."/>
            <person name="Gui C."/>
            <person name="Meng S."/>
            <person name="Li G."/>
            <person name="Viehrig K."/>
            <person name="Ye F."/>
            <person name="Su P."/>
            <person name="Kiefer A.F."/>
            <person name="Nichols A."/>
            <person name="Cepeda A.J."/>
            <person name="Yan W."/>
            <person name="Fan B."/>
            <person name="Jiang Y."/>
            <person name="Adhikari A."/>
            <person name="Zheng C.-J."/>
            <person name="Schuster L."/>
            <person name="Cowan T.M."/>
            <person name="Smanski M.J."/>
            <person name="Chevrette M.G."/>
            <person name="De Carvalho L.P.S."/>
            <person name="Shen B."/>
        </authorList>
    </citation>
    <scope>NUCLEOTIDE SEQUENCE [LARGE SCALE GENOMIC DNA]</scope>
    <source>
        <strain evidence="2 3">NPDC002173</strain>
    </source>
</reference>
<evidence type="ECO:0000256" key="1">
    <source>
        <dbReference type="SAM" id="SignalP"/>
    </source>
</evidence>
<evidence type="ECO:0008006" key="4">
    <source>
        <dbReference type="Google" id="ProtNLM"/>
    </source>
</evidence>
<evidence type="ECO:0000313" key="2">
    <source>
        <dbReference type="EMBL" id="MFF3668946.1"/>
    </source>
</evidence>
<dbReference type="EMBL" id="JBIASD010000018">
    <property type="protein sequence ID" value="MFF3668946.1"/>
    <property type="molecule type" value="Genomic_DNA"/>
</dbReference>
<dbReference type="RefSeq" id="WP_387414745.1">
    <property type="nucleotide sequence ID" value="NZ_JBIASD010000018.1"/>
</dbReference>
<comment type="caution">
    <text evidence="2">The sequence shown here is derived from an EMBL/GenBank/DDBJ whole genome shotgun (WGS) entry which is preliminary data.</text>
</comment>